<dbReference type="PANTHER" id="PTHR30055">
    <property type="entry name" value="HTH-TYPE TRANSCRIPTIONAL REGULATOR RUTR"/>
    <property type="match status" value="1"/>
</dbReference>
<protein>
    <submittedName>
        <fullName evidence="6">HTH-type transcriptional repressor</fullName>
    </submittedName>
</protein>
<keyword evidence="7" id="KW-1185">Reference proteome</keyword>
<dbReference type="AlphaFoldDB" id="A0A1S1NUG8"/>
<evidence type="ECO:0000256" key="2">
    <source>
        <dbReference type="PROSITE-ProRule" id="PRU00335"/>
    </source>
</evidence>
<dbReference type="PRINTS" id="PR00455">
    <property type="entry name" value="HTHTETR"/>
</dbReference>
<evidence type="ECO:0000313" key="5">
    <source>
        <dbReference type="EMBL" id="OHV06944.1"/>
    </source>
</evidence>
<dbReference type="EMBL" id="PPEA01000254">
    <property type="protein sequence ID" value="PQM48032.1"/>
    <property type="molecule type" value="Genomic_DNA"/>
</dbReference>
<feature type="domain" description="HTH tetR-type" evidence="4">
    <location>
        <begin position="26"/>
        <end position="86"/>
    </location>
</feature>
<name>A0A1S1NUG8_9MYCO</name>
<evidence type="ECO:0000259" key="4">
    <source>
        <dbReference type="PROSITE" id="PS50977"/>
    </source>
</evidence>
<dbReference type="Proteomes" id="UP000238296">
    <property type="component" value="Unassembled WGS sequence"/>
</dbReference>
<reference evidence="5 7" key="1">
    <citation type="submission" date="2016-10" db="EMBL/GenBank/DDBJ databases">
        <title>Genome sequence of Mycobacterium talmonii.</title>
        <authorList>
            <person name="Greninger A.L."/>
            <person name="Elliott B."/>
            <person name="Vasireddy S."/>
            <person name="Vasireddy R."/>
        </authorList>
    </citation>
    <scope>NUCLEOTIDE SEQUENCE [LARGE SCALE GENOMIC DNA]</scope>
    <source>
        <strain evidence="5">MO-5499</strain>
        <strain evidence="7">NE-TNMC-100812</strain>
    </source>
</reference>
<evidence type="ECO:0000313" key="8">
    <source>
        <dbReference type="Proteomes" id="UP000238296"/>
    </source>
</evidence>
<dbReference type="RefSeq" id="WP_071019445.1">
    <property type="nucleotide sequence ID" value="NZ_MLQM01000001.1"/>
</dbReference>
<dbReference type="PANTHER" id="PTHR30055:SF226">
    <property type="entry name" value="HTH-TYPE TRANSCRIPTIONAL REGULATOR PKSA"/>
    <property type="match status" value="1"/>
</dbReference>
<dbReference type="GO" id="GO:0003700">
    <property type="term" value="F:DNA-binding transcription factor activity"/>
    <property type="evidence" value="ECO:0007669"/>
    <property type="project" value="TreeGrafter"/>
</dbReference>
<dbReference type="SUPFAM" id="SSF46689">
    <property type="entry name" value="Homeodomain-like"/>
    <property type="match status" value="1"/>
</dbReference>
<sequence length="232" mass="25212">MARASDPAMSSGTPAADKPAKRRSSTEVRRLILQAALRLFAEKGYAATSTLEIATRAGVAESVIFRQFGDKAALFSQAALEPFGQFVQKLESVWGEVDDAGSGDEAFMLQLITELHRHVRAHKDELRSLLLTGNGNGQPTEISQAQQAFGQSMNEALPVGAAWETDRGRQVPRLWLRIRLAIAMVTAMVLFEDWFLAARPDGAEPLTENDLAKEIAGAVIRGLITDQRPPGS</sequence>
<dbReference type="Proteomes" id="UP000179734">
    <property type="component" value="Unassembled WGS sequence"/>
</dbReference>
<proteinExistence type="predicted"/>
<evidence type="ECO:0000256" key="3">
    <source>
        <dbReference type="SAM" id="MobiDB-lite"/>
    </source>
</evidence>
<evidence type="ECO:0000313" key="7">
    <source>
        <dbReference type="Proteomes" id="UP000179734"/>
    </source>
</evidence>
<evidence type="ECO:0000313" key="6">
    <source>
        <dbReference type="EMBL" id="PQM48032.1"/>
    </source>
</evidence>
<gene>
    <name evidence="5" type="ORF">BKN37_00465</name>
    <name evidence="6" type="ORF">C1Y40_01855</name>
</gene>
<dbReference type="InterPro" id="IPR001647">
    <property type="entry name" value="HTH_TetR"/>
</dbReference>
<feature type="DNA-binding region" description="H-T-H motif" evidence="2">
    <location>
        <begin position="49"/>
        <end position="68"/>
    </location>
</feature>
<dbReference type="GO" id="GO:0000976">
    <property type="term" value="F:transcription cis-regulatory region binding"/>
    <property type="evidence" value="ECO:0007669"/>
    <property type="project" value="TreeGrafter"/>
</dbReference>
<dbReference type="Pfam" id="PF00440">
    <property type="entry name" value="TetR_N"/>
    <property type="match status" value="1"/>
</dbReference>
<dbReference type="InterPro" id="IPR050109">
    <property type="entry name" value="HTH-type_TetR-like_transc_reg"/>
</dbReference>
<comment type="caution">
    <text evidence="5">The sequence shown here is derived from an EMBL/GenBank/DDBJ whole genome shotgun (WGS) entry which is preliminary data.</text>
</comment>
<organism evidence="5 7">
    <name type="scientific">Mycobacterium talmoniae</name>
    <dbReference type="NCBI Taxonomy" id="1858794"/>
    <lineage>
        <taxon>Bacteria</taxon>
        <taxon>Bacillati</taxon>
        <taxon>Actinomycetota</taxon>
        <taxon>Actinomycetes</taxon>
        <taxon>Mycobacteriales</taxon>
        <taxon>Mycobacteriaceae</taxon>
        <taxon>Mycobacterium</taxon>
    </lineage>
</organism>
<dbReference type="Gene3D" id="1.10.357.10">
    <property type="entry name" value="Tetracycline Repressor, domain 2"/>
    <property type="match status" value="1"/>
</dbReference>
<dbReference type="PROSITE" id="PS50977">
    <property type="entry name" value="HTH_TETR_2"/>
    <property type="match status" value="1"/>
</dbReference>
<reference evidence="6" key="3">
    <citation type="submission" date="2018-01" db="EMBL/GenBank/DDBJ databases">
        <authorList>
            <person name="Gaut B.S."/>
            <person name="Morton B.R."/>
            <person name="Clegg M.T."/>
            <person name="Duvall M.R."/>
        </authorList>
    </citation>
    <scope>NUCLEOTIDE SEQUENCE</scope>
    <source>
        <strain evidence="6">ATCC BAA-2683</strain>
    </source>
</reference>
<accession>A0A1S1NUG8</accession>
<reference evidence="6 8" key="2">
    <citation type="journal article" date="2017" name="Int. J. Syst. Evol. Microbiol.">
        <title>Mycobacterium talmoniae sp. nov., a slowly growing mycobacterium isolated from human respiratory samples.</title>
        <authorList>
            <person name="Davidson R.M."/>
            <person name="DeGroote M.A."/>
            <person name="Marola J.L."/>
            <person name="Buss S."/>
            <person name="Jones V."/>
            <person name="McNeil M.R."/>
            <person name="Freifeld A.G."/>
            <person name="Elaine Epperson L."/>
            <person name="Hasan N.A."/>
            <person name="Jackson M."/>
            <person name="Iwen P.C."/>
            <person name="Salfinger M."/>
            <person name="Strong M."/>
        </authorList>
    </citation>
    <scope>NUCLEOTIDE SEQUENCE [LARGE SCALE GENOMIC DNA]</scope>
    <source>
        <strain evidence="6 8">ATCC BAA-2683</strain>
    </source>
</reference>
<evidence type="ECO:0000256" key="1">
    <source>
        <dbReference type="ARBA" id="ARBA00023125"/>
    </source>
</evidence>
<dbReference type="EMBL" id="MLQM01000001">
    <property type="protein sequence ID" value="OHV06944.1"/>
    <property type="molecule type" value="Genomic_DNA"/>
</dbReference>
<keyword evidence="1 2" id="KW-0238">DNA-binding</keyword>
<feature type="region of interest" description="Disordered" evidence="3">
    <location>
        <begin position="1"/>
        <end position="23"/>
    </location>
</feature>
<dbReference type="InterPro" id="IPR009057">
    <property type="entry name" value="Homeodomain-like_sf"/>
</dbReference>